<keyword evidence="2" id="KW-1003">Cell membrane</keyword>
<evidence type="ECO:0000256" key="2">
    <source>
        <dbReference type="ARBA" id="ARBA00022475"/>
    </source>
</evidence>
<feature type="domain" description="Methyl-accepting transducer" evidence="10">
    <location>
        <begin position="284"/>
        <end position="534"/>
    </location>
</feature>
<dbReference type="Pfam" id="PF00015">
    <property type="entry name" value="MCPsignal"/>
    <property type="match status" value="1"/>
</dbReference>
<evidence type="ECO:0000256" key="4">
    <source>
        <dbReference type="ARBA" id="ARBA00023224"/>
    </source>
</evidence>
<feature type="region of interest" description="Disordered" evidence="8">
    <location>
        <begin position="576"/>
        <end position="612"/>
    </location>
</feature>
<dbReference type="GO" id="GO:0005886">
    <property type="term" value="C:plasma membrane"/>
    <property type="evidence" value="ECO:0007669"/>
    <property type="project" value="UniProtKB-SubCell"/>
</dbReference>
<feature type="coiled-coil region" evidence="7">
    <location>
        <begin position="39"/>
        <end position="68"/>
    </location>
</feature>
<keyword evidence="3 9" id="KW-0472">Membrane</keyword>
<evidence type="ECO:0000256" key="3">
    <source>
        <dbReference type="ARBA" id="ARBA00023136"/>
    </source>
</evidence>
<dbReference type="SMART" id="SM00283">
    <property type="entry name" value="MA"/>
    <property type="match status" value="1"/>
</dbReference>
<dbReference type="EMBL" id="CP002869">
    <property type="protein sequence ID" value="AEI39858.1"/>
    <property type="molecule type" value="Genomic_DNA"/>
</dbReference>
<dbReference type="PROSITE" id="PS50111">
    <property type="entry name" value="CHEMOTAXIS_TRANSDUC_2"/>
    <property type="match status" value="1"/>
</dbReference>
<keyword evidence="7" id="KW-0175">Coiled coil</keyword>
<dbReference type="InterPro" id="IPR004089">
    <property type="entry name" value="MCPsignal_dom"/>
</dbReference>
<dbReference type="HOGENOM" id="CLU_000445_107_27_9"/>
<dbReference type="Gene3D" id="1.10.287.950">
    <property type="entry name" value="Methyl-accepting chemotaxis protein"/>
    <property type="match status" value="1"/>
</dbReference>
<keyword evidence="4 6" id="KW-0807">Transducer</keyword>
<comment type="similarity">
    <text evidence="5">Belongs to the methyl-accepting chemotaxis (MCP) protein family.</text>
</comment>
<dbReference type="Gene3D" id="6.10.340.10">
    <property type="match status" value="1"/>
</dbReference>
<dbReference type="PANTHER" id="PTHR32089">
    <property type="entry name" value="METHYL-ACCEPTING CHEMOTAXIS PROTEIN MCPB"/>
    <property type="match status" value="1"/>
</dbReference>
<dbReference type="CDD" id="cd06225">
    <property type="entry name" value="HAMP"/>
    <property type="match status" value="1"/>
</dbReference>
<dbReference type="Proteomes" id="UP000006620">
    <property type="component" value="Chromosome"/>
</dbReference>
<dbReference type="Pfam" id="PF00672">
    <property type="entry name" value="HAMP"/>
    <property type="match status" value="1"/>
</dbReference>
<proteinExistence type="inferred from homology"/>
<evidence type="ECO:0000259" key="11">
    <source>
        <dbReference type="PROSITE" id="PS50885"/>
    </source>
</evidence>
<name>F8FJ95_PAEMK</name>
<reference evidence="13" key="1">
    <citation type="submission" date="2011-06" db="EMBL/GenBank/DDBJ databases">
        <title>Complete genome sequence of Paenibacillus mucilaginosus KNP414.</title>
        <authorList>
            <person name="Wang J."/>
            <person name="Hu S."/>
            <person name="Hu X."/>
            <person name="Zhang B."/>
            <person name="Dong D."/>
            <person name="Zhang S."/>
            <person name="Zhao K."/>
            <person name="Wu D."/>
        </authorList>
    </citation>
    <scope>NUCLEOTIDE SEQUENCE [LARGE SCALE GENOMIC DNA]</scope>
    <source>
        <strain evidence="13">KNP414</strain>
    </source>
</reference>
<comment type="subcellular location">
    <subcellularLocation>
        <location evidence="1">Cell membrane</location>
    </subcellularLocation>
</comment>
<feature type="domain" description="HAMP" evidence="11">
    <location>
        <begin position="213"/>
        <end position="265"/>
    </location>
</feature>
<evidence type="ECO:0008006" key="14">
    <source>
        <dbReference type="Google" id="ProtNLM"/>
    </source>
</evidence>
<sequence>MLYTQGWTLKRKLIAGMTGVIALFLCAALLNLYQVGRIKEQLRLQNDKVELKQAALELKESVQELNIIASGLKISRKTEYIPRYNEERQAFEAHLKRIGDTADTEEKALWRSKLILLTGEYTNTFDVAAALITQNSLSEKDLAANMEYLYNESQTLMKEIFLYVDMFFITYSEDADSAVASTLQRLDRTVGLLLAALAVSVVLSAVVLALLLRSFLPPVRRLQEAAARIAAGDLRHRIRSTAQDELGQLSTAFDHMADAVRTMLAHTRDAAGALAEHSLSFREYAGTTAAANQEIVSAIDDISAGAQEQARHAEAGAALLSGLAEAMHSMTGSMEDIRKMSRTSALQTEAGAASTEALGSSAARSAEVLEKMGAALRSLTGSSAEIADLSGRVAGMAAQTQVLSLNATIEAARAGEYGRGFSVIAGEVRQLAEQSRASSLSVGKVVGSLQTQIQDVEASLSEVLATFGRQHSDVQDSIAAFGAIREAMAELAGRIDRVHGLTAEARQKNLQLVEAVSAVAGIARDTAAGVQEVAASSQGQDASIRRIASRSDDILSLAQRLQSELEKFSIGEDEGVAAEAAGEIPAGPRAAGSGSDETAAPPLKETPLKSAG</sequence>
<evidence type="ECO:0000256" key="8">
    <source>
        <dbReference type="SAM" id="MobiDB-lite"/>
    </source>
</evidence>
<keyword evidence="9" id="KW-1133">Transmembrane helix</keyword>
<keyword evidence="9" id="KW-0812">Transmembrane</keyword>
<organism evidence="12 13">
    <name type="scientific">Paenibacillus mucilaginosus (strain KNP414)</name>
    <dbReference type="NCBI Taxonomy" id="1036673"/>
    <lineage>
        <taxon>Bacteria</taxon>
        <taxon>Bacillati</taxon>
        <taxon>Bacillota</taxon>
        <taxon>Bacilli</taxon>
        <taxon>Bacillales</taxon>
        <taxon>Paenibacillaceae</taxon>
        <taxon>Paenibacillus</taxon>
    </lineage>
</organism>
<dbReference type="InterPro" id="IPR003660">
    <property type="entry name" value="HAMP_dom"/>
</dbReference>
<feature type="transmembrane region" description="Helical" evidence="9">
    <location>
        <begin position="190"/>
        <end position="212"/>
    </location>
</feature>
<dbReference type="SMART" id="SM00304">
    <property type="entry name" value="HAMP"/>
    <property type="match status" value="1"/>
</dbReference>
<feature type="transmembrane region" description="Helical" evidence="9">
    <location>
        <begin position="13"/>
        <end position="33"/>
    </location>
</feature>
<dbReference type="PROSITE" id="PS50885">
    <property type="entry name" value="HAMP"/>
    <property type="match status" value="1"/>
</dbReference>
<gene>
    <name evidence="12" type="ordered locus">KNP414_01293</name>
</gene>
<dbReference type="KEGG" id="pms:KNP414_01293"/>
<evidence type="ECO:0000259" key="10">
    <source>
        <dbReference type="PROSITE" id="PS50111"/>
    </source>
</evidence>
<feature type="compositionally biased region" description="Low complexity" evidence="8">
    <location>
        <begin position="577"/>
        <end position="592"/>
    </location>
</feature>
<evidence type="ECO:0000256" key="9">
    <source>
        <dbReference type="SAM" id="Phobius"/>
    </source>
</evidence>
<dbReference type="GO" id="GO:0007165">
    <property type="term" value="P:signal transduction"/>
    <property type="evidence" value="ECO:0007669"/>
    <property type="project" value="UniProtKB-KW"/>
</dbReference>
<dbReference type="PATRIC" id="fig|1036673.3.peg.1128"/>
<dbReference type="AlphaFoldDB" id="F8FJ95"/>
<evidence type="ECO:0000313" key="12">
    <source>
        <dbReference type="EMBL" id="AEI39858.1"/>
    </source>
</evidence>
<evidence type="ECO:0000256" key="5">
    <source>
        <dbReference type="ARBA" id="ARBA00029447"/>
    </source>
</evidence>
<dbReference type="RefSeq" id="WP_013915020.1">
    <property type="nucleotide sequence ID" value="NC_015690.1"/>
</dbReference>
<evidence type="ECO:0000256" key="6">
    <source>
        <dbReference type="PROSITE-ProRule" id="PRU00284"/>
    </source>
</evidence>
<accession>F8FJ95</accession>
<dbReference type="PANTHER" id="PTHR32089:SF112">
    <property type="entry name" value="LYSOZYME-LIKE PROTEIN-RELATED"/>
    <property type="match status" value="1"/>
</dbReference>
<dbReference type="SUPFAM" id="SSF58104">
    <property type="entry name" value="Methyl-accepting chemotaxis protein (MCP) signaling domain"/>
    <property type="match status" value="1"/>
</dbReference>
<evidence type="ECO:0000313" key="13">
    <source>
        <dbReference type="Proteomes" id="UP000006620"/>
    </source>
</evidence>
<reference evidence="12 13" key="2">
    <citation type="journal article" date="2013" name="Genome Announc.">
        <title>Genome Sequence of Growth-Improving Paenibacillus mucilaginosus Strain KNP414.</title>
        <authorList>
            <person name="Lu J.J."/>
            <person name="Wang J.F."/>
            <person name="Hu X.F."/>
        </authorList>
    </citation>
    <scope>NUCLEOTIDE SEQUENCE [LARGE SCALE GENOMIC DNA]</scope>
    <source>
        <strain evidence="12 13">KNP414</strain>
    </source>
</reference>
<evidence type="ECO:0000256" key="7">
    <source>
        <dbReference type="SAM" id="Coils"/>
    </source>
</evidence>
<protein>
    <recommendedName>
        <fullName evidence="14">Methyl-accepting chemotaxis protein</fullName>
    </recommendedName>
</protein>
<evidence type="ECO:0000256" key="1">
    <source>
        <dbReference type="ARBA" id="ARBA00004236"/>
    </source>
</evidence>